<evidence type="ECO:0008006" key="5">
    <source>
        <dbReference type="Google" id="ProtNLM"/>
    </source>
</evidence>
<protein>
    <recommendedName>
        <fullName evidence="5">Lipoprotein</fullName>
    </recommendedName>
</protein>
<evidence type="ECO:0000256" key="2">
    <source>
        <dbReference type="SAM" id="MobiDB-lite"/>
    </source>
</evidence>
<keyword evidence="1" id="KW-0175">Coiled coil</keyword>
<dbReference type="NCBIfam" id="NF038029">
    <property type="entry name" value="LP_plasma"/>
    <property type="match status" value="1"/>
</dbReference>
<evidence type="ECO:0000256" key="1">
    <source>
        <dbReference type="SAM" id="Coils"/>
    </source>
</evidence>
<feature type="compositionally biased region" description="Basic and acidic residues" evidence="2">
    <location>
        <begin position="44"/>
        <end position="85"/>
    </location>
</feature>
<feature type="signal peptide" evidence="3">
    <location>
        <begin position="1"/>
        <end position="19"/>
    </location>
</feature>
<feature type="region of interest" description="Disordered" evidence="2">
    <location>
        <begin position="28"/>
        <end position="103"/>
    </location>
</feature>
<proteinExistence type="predicted"/>
<name>A0A654IMG8_9MOLU</name>
<accession>A0A654IMG8</accession>
<dbReference type="AlphaFoldDB" id="A0A654IMG8"/>
<gene>
    <name evidence="4" type="ORF">MF5583_00401</name>
</gene>
<keyword evidence="3" id="KW-0732">Signal</keyword>
<dbReference type="EMBL" id="LR739236">
    <property type="protein sequence ID" value="VZS00036.1"/>
    <property type="molecule type" value="Genomic_DNA"/>
</dbReference>
<feature type="chain" id="PRO_5024899177" description="Lipoprotein" evidence="3">
    <location>
        <begin position="20"/>
        <end position="426"/>
    </location>
</feature>
<organism evidence="4">
    <name type="scientific">Mycoplasma feriruminatoris</name>
    <dbReference type="NCBI Taxonomy" id="1179777"/>
    <lineage>
        <taxon>Bacteria</taxon>
        <taxon>Bacillati</taxon>
        <taxon>Mycoplasmatota</taxon>
        <taxon>Mollicutes</taxon>
        <taxon>Mycoplasmataceae</taxon>
        <taxon>Mycoplasma</taxon>
    </lineage>
</organism>
<dbReference type="RefSeq" id="WP_347938485.1">
    <property type="nucleotide sequence ID" value="NZ_CP142077.1"/>
</dbReference>
<evidence type="ECO:0000313" key="4">
    <source>
        <dbReference type="EMBL" id="VZS00036.1"/>
    </source>
</evidence>
<dbReference type="NCBIfam" id="NF045726">
    <property type="entry name" value="XXplasma_LP"/>
    <property type="match status" value="1"/>
</dbReference>
<sequence>MKKLLTILGSLTLITSGGALVVACNNKNTNTQANTKPETTPANSDKDGKQPSEGDKKPGDKDGKQPGGKDDKEPGKPAPKTPEKKPVKKPVNNAGLASANDTKLLFDDTMKEASDAWTKSYNAKIEKAEMDKVEAMLAAEAARDYEAKKIKELFDTFDRISDYEKDEAWVKAEKDRIDELVYRESIEEAEEDAEAAKADREMYYIDAIISSADSTGRLFDDEIKRISEDIDGVYEKISEEANDDPSIFDEMDAAEIAEENASEDTKALFENKGFFEKIMKAWKEKQIWEKKLGESATNVSAKITKEWLDTLDKISNIEYDKAVEKAEKEKIDKQLQEDFYNQATAKVIKDLFDAIEERDARIAKDKKDKLEDISNRVEDNSRAANGISDWTGVDDKTREHITDISDSILNNATAVNGTGRSEESDD</sequence>
<feature type="coiled-coil region" evidence="1">
    <location>
        <begin position="179"/>
        <end position="206"/>
    </location>
</feature>
<dbReference type="PROSITE" id="PS51257">
    <property type="entry name" value="PROKAR_LIPOPROTEIN"/>
    <property type="match status" value="1"/>
</dbReference>
<dbReference type="InterPro" id="IPR054816">
    <property type="entry name" value="Lipoprotein_mollicutes-type_CS"/>
</dbReference>
<reference evidence="4" key="1">
    <citation type="submission" date="2019-11" db="EMBL/GenBank/DDBJ databases">
        <authorList>
            <person name="Falquet L."/>
            <person name="Falquet L."/>
        </authorList>
    </citation>
    <scope>NUCLEOTIDE SEQUENCE</scope>
    <source>
        <strain evidence="4">14/OD_0535</strain>
    </source>
</reference>
<evidence type="ECO:0000256" key="3">
    <source>
        <dbReference type="SAM" id="SignalP"/>
    </source>
</evidence>